<keyword evidence="5 9" id="KW-0812">Transmembrane</keyword>
<dbReference type="InterPro" id="IPR013685">
    <property type="entry name" value="POTRA_FtsQ_type"/>
</dbReference>
<name>A0A8J6IR43_9ALTE</name>
<evidence type="ECO:0000256" key="1">
    <source>
        <dbReference type="ARBA" id="ARBA00004370"/>
    </source>
</evidence>
<reference evidence="11" key="1">
    <citation type="journal article" date="2018" name="Int. J. Syst. Evol. Microbiol.">
        <title>Neptunicella marina gen. nov., sp. nov., isolated from surface seawater.</title>
        <authorList>
            <person name="Liu X."/>
            <person name="Lai Q."/>
            <person name="Du Y."/>
            <person name="Zhang X."/>
            <person name="Liu Z."/>
            <person name="Sun F."/>
            <person name="Shao Z."/>
        </authorList>
    </citation>
    <scope>NUCLEOTIDE SEQUENCE</scope>
    <source>
        <strain evidence="11">S27-2</strain>
    </source>
</reference>
<keyword evidence="3 9" id="KW-0997">Cell inner membrane</keyword>
<evidence type="ECO:0000256" key="7">
    <source>
        <dbReference type="ARBA" id="ARBA00023136"/>
    </source>
</evidence>
<evidence type="ECO:0000259" key="10">
    <source>
        <dbReference type="PROSITE" id="PS51779"/>
    </source>
</evidence>
<dbReference type="PANTHER" id="PTHR35851:SF1">
    <property type="entry name" value="CELL DIVISION PROTEIN FTSQ"/>
    <property type="match status" value="1"/>
</dbReference>
<evidence type="ECO:0000256" key="2">
    <source>
        <dbReference type="ARBA" id="ARBA00022475"/>
    </source>
</evidence>
<dbReference type="Pfam" id="PF03799">
    <property type="entry name" value="FtsQ_DivIB_C"/>
    <property type="match status" value="1"/>
</dbReference>
<keyword evidence="8 9" id="KW-0131">Cell cycle</keyword>
<dbReference type="InterPro" id="IPR005548">
    <property type="entry name" value="Cell_div_FtsQ/DivIB_C"/>
</dbReference>
<dbReference type="InterPro" id="IPR045335">
    <property type="entry name" value="FtsQ_C_sf"/>
</dbReference>
<reference evidence="11" key="2">
    <citation type="submission" date="2020-08" db="EMBL/GenBank/DDBJ databases">
        <authorList>
            <person name="Lai Q."/>
        </authorList>
    </citation>
    <scope>NUCLEOTIDE SEQUENCE</scope>
    <source>
        <strain evidence="11">S27-2</strain>
    </source>
</reference>
<dbReference type="PANTHER" id="PTHR35851">
    <property type="entry name" value="CELL DIVISION PROTEIN FTSQ"/>
    <property type="match status" value="1"/>
</dbReference>
<keyword evidence="12" id="KW-1185">Reference proteome</keyword>
<evidence type="ECO:0000256" key="8">
    <source>
        <dbReference type="ARBA" id="ARBA00023306"/>
    </source>
</evidence>
<comment type="subcellular location">
    <subcellularLocation>
        <location evidence="9">Cell inner membrane</location>
        <topology evidence="9">Single-pass type II membrane protein</topology>
    </subcellularLocation>
    <subcellularLocation>
        <location evidence="1">Membrane</location>
    </subcellularLocation>
    <text evidence="9">Localizes to the division septum.</text>
</comment>
<dbReference type="Pfam" id="PF08478">
    <property type="entry name" value="POTRA_1"/>
    <property type="match status" value="1"/>
</dbReference>
<dbReference type="GO" id="GO:0005886">
    <property type="term" value="C:plasma membrane"/>
    <property type="evidence" value="ECO:0007669"/>
    <property type="project" value="UniProtKB-SubCell"/>
</dbReference>
<accession>A0A8J6IR43</accession>
<gene>
    <name evidence="9" type="primary">ftsQ</name>
    <name evidence="11" type="ORF">H8B19_05400</name>
</gene>
<dbReference type="GO" id="GO:0090529">
    <property type="term" value="P:cell septum assembly"/>
    <property type="evidence" value="ECO:0007669"/>
    <property type="project" value="InterPro"/>
</dbReference>
<evidence type="ECO:0000256" key="4">
    <source>
        <dbReference type="ARBA" id="ARBA00022618"/>
    </source>
</evidence>
<dbReference type="InterPro" id="IPR026579">
    <property type="entry name" value="FtsQ"/>
</dbReference>
<evidence type="ECO:0000256" key="9">
    <source>
        <dbReference type="HAMAP-Rule" id="MF_00911"/>
    </source>
</evidence>
<dbReference type="InterPro" id="IPR034746">
    <property type="entry name" value="POTRA"/>
</dbReference>
<sequence>MTGEKKAILLRPGFWFGVAFFITVVLSIIWATARLNDWLKDEQRLPVQKIMIAGQRHFIKDEDVARTVRKAQPGSFFELDVNKALAAVEAMPWVHKASVRKEWPSTLKVYLIEQVPVAHWNSDSLLNQQGNLFNGQMNEEQDQLPQLFGPGGSEQTALQGYRAMQQLLDNSQLKIEELQLSERFAWQIKLSNGIKLNIGREEFIDRVQRFVDVYPMLVKSDRAVDYVDLRYDTGLAVGWKQKSES</sequence>
<dbReference type="EMBL" id="JACNEP010000003">
    <property type="protein sequence ID" value="MBC3765301.1"/>
    <property type="molecule type" value="Genomic_DNA"/>
</dbReference>
<dbReference type="Gene3D" id="3.40.50.11690">
    <property type="entry name" value="Cell division protein FtsQ/DivIB"/>
    <property type="match status" value="1"/>
</dbReference>
<evidence type="ECO:0000313" key="11">
    <source>
        <dbReference type="EMBL" id="MBC3765301.1"/>
    </source>
</evidence>
<feature type="domain" description="POTRA" evidence="10">
    <location>
        <begin position="45"/>
        <end position="114"/>
    </location>
</feature>
<evidence type="ECO:0000313" key="12">
    <source>
        <dbReference type="Proteomes" id="UP000601768"/>
    </source>
</evidence>
<feature type="transmembrane region" description="Helical" evidence="9">
    <location>
        <begin position="12"/>
        <end position="33"/>
    </location>
</feature>
<keyword evidence="6 9" id="KW-1133">Transmembrane helix</keyword>
<dbReference type="GO" id="GO:0032153">
    <property type="term" value="C:cell division site"/>
    <property type="evidence" value="ECO:0007669"/>
    <property type="project" value="UniProtKB-UniRule"/>
</dbReference>
<dbReference type="Gene3D" id="3.10.20.310">
    <property type="entry name" value="membrane protein fhac"/>
    <property type="match status" value="1"/>
</dbReference>
<comment type="function">
    <text evidence="9">Essential cell division protein. May link together the upstream cell division proteins, which are predominantly cytoplasmic, with the downstream cell division proteins, which are predominantly periplasmic. May control correct divisome assembly.</text>
</comment>
<evidence type="ECO:0000256" key="5">
    <source>
        <dbReference type="ARBA" id="ARBA00022692"/>
    </source>
</evidence>
<evidence type="ECO:0000256" key="3">
    <source>
        <dbReference type="ARBA" id="ARBA00022519"/>
    </source>
</evidence>
<dbReference type="AlphaFoldDB" id="A0A8J6IR43"/>
<dbReference type="HAMAP" id="MF_00911">
    <property type="entry name" value="FtsQ_subfam"/>
    <property type="match status" value="1"/>
</dbReference>
<comment type="similarity">
    <text evidence="9">Belongs to the FtsQ/DivIB family. FtsQ subfamily.</text>
</comment>
<keyword evidence="4 9" id="KW-0132">Cell division</keyword>
<dbReference type="Proteomes" id="UP000601768">
    <property type="component" value="Unassembled WGS sequence"/>
</dbReference>
<proteinExistence type="inferred from homology"/>
<comment type="caution">
    <text evidence="11">The sequence shown here is derived from an EMBL/GenBank/DDBJ whole genome shotgun (WGS) entry which is preliminary data.</text>
</comment>
<evidence type="ECO:0000256" key="6">
    <source>
        <dbReference type="ARBA" id="ARBA00022989"/>
    </source>
</evidence>
<organism evidence="11 12">
    <name type="scientific">Neptunicella marina</name>
    <dbReference type="NCBI Taxonomy" id="2125989"/>
    <lineage>
        <taxon>Bacteria</taxon>
        <taxon>Pseudomonadati</taxon>
        <taxon>Pseudomonadota</taxon>
        <taxon>Gammaproteobacteria</taxon>
        <taxon>Alteromonadales</taxon>
        <taxon>Alteromonadaceae</taxon>
        <taxon>Neptunicella</taxon>
    </lineage>
</organism>
<comment type="subunit">
    <text evidence="9">Part of a complex composed of FtsB, FtsL and FtsQ.</text>
</comment>
<keyword evidence="2 9" id="KW-1003">Cell membrane</keyword>
<keyword evidence="7 9" id="KW-0472">Membrane</keyword>
<dbReference type="GO" id="GO:0043093">
    <property type="term" value="P:FtsZ-dependent cytokinesis"/>
    <property type="evidence" value="ECO:0007669"/>
    <property type="project" value="UniProtKB-UniRule"/>
</dbReference>
<protein>
    <recommendedName>
        <fullName evidence="9">Cell division protein FtsQ</fullName>
    </recommendedName>
</protein>
<dbReference type="PROSITE" id="PS51779">
    <property type="entry name" value="POTRA"/>
    <property type="match status" value="1"/>
</dbReference>